<evidence type="ECO:0000313" key="1">
    <source>
        <dbReference type="EMBL" id="KAK5880739.1"/>
    </source>
</evidence>
<accession>A0AAN8BA45</accession>
<organism evidence="1 2">
    <name type="scientific">Champsocephalus esox</name>
    <name type="common">pike icefish</name>
    <dbReference type="NCBI Taxonomy" id="159716"/>
    <lineage>
        <taxon>Eukaryota</taxon>
        <taxon>Metazoa</taxon>
        <taxon>Chordata</taxon>
        <taxon>Craniata</taxon>
        <taxon>Vertebrata</taxon>
        <taxon>Euteleostomi</taxon>
        <taxon>Actinopterygii</taxon>
        <taxon>Neopterygii</taxon>
        <taxon>Teleostei</taxon>
        <taxon>Neoteleostei</taxon>
        <taxon>Acanthomorphata</taxon>
        <taxon>Eupercaria</taxon>
        <taxon>Perciformes</taxon>
        <taxon>Notothenioidei</taxon>
        <taxon>Channichthyidae</taxon>
        <taxon>Champsocephalus</taxon>
    </lineage>
</organism>
<keyword evidence="2" id="KW-1185">Reference proteome</keyword>
<evidence type="ECO:0000313" key="2">
    <source>
        <dbReference type="Proteomes" id="UP001335648"/>
    </source>
</evidence>
<dbReference type="Proteomes" id="UP001335648">
    <property type="component" value="Unassembled WGS sequence"/>
</dbReference>
<gene>
    <name evidence="1" type="ORF">CesoFtcFv8_021618</name>
</gene>
<name>A0AAN8BA45_9TELE</name>
<dbReference type="AlphaFoldDB" id="A0AAN8BA45"/>
<dbReference type="EMBL" id="JAULUE010002063">
    <property type="protein sequence ID" value="KAK5880739.1"/>
    <property type="molecule type" value="Genomic_DNA"/>
</dbReference>
<proteinExistence type="predicted"/>
<comment type="caution">
    <text evidence="1">The sequence shown here is derived from an EMBL/GenBank/DDBJ whole genome shotgun (WGS) entry which is preliminary data.</text>
</comment>
<protein>
    <submittedName>
        <fullName evidence="1">Uncharacterized protein</fullName>
    </submittedName>
</protein>
<reference evidence="1 2" key="1">
    <citation type="journal article" date="2023" name="Mol. Biol. Evol.">
        <title>Genomics of Secondarily Temperate Adaptation in the Only Non-Antarctic Icefish.</title>
        <authorList>
            <person name="Rivera-Colon A.G."/>
            <person name="Rayamajhi N."/>
            <person name="Minhas B.F."/>
            <person name="Madrigal G."/>
            <person name="Bilyk K.T."/>
            <person name="Yoon V."/>
            <person name="Hune M."/>
            <person name="Gregory S."/>
            <person name="Cheng C.H.C."/>
            <person name="Catchen J.M."/>
        </authorList>
    </citation>
    <scope>NUCLEOTIDE SEQUENCE [LARGE SCALE GENOMIC DNA]</scope>
    <source>
        <strain evidence="1">JC2023a</strain>
    </source>
</reference>
<sequence>MKTKWMIGVQSACEPRGGGDFLLEFTPRGLETGSQHGALAKVPRGEPALIRTMGSVRSVGGHSGNQTVN</sequence>